<dbReference type="Proteomes" id="UP000176511">
    <property type="component" value="Unassembled WGS sequence"/>
</dbReference>
<proteinExistence type="predicted"/>
<dbReference type="STRING" id="1798491.A3C87_01460"/>
<keyword evidence="1" id="KW-1133">Transmembrane helix</keyword>
<keyword evidence="1" id="KW-0472">Membrane</keyword>
<feature type="transmembrane region" description="Helical" evidence="1">
    <location>
        <begin position="150"/>
        <end position="172"/>
    </location>
</feature>
<feature type="transmembrane region" description="Helical" evidence="1">
    <location>
        <begin position="86"/>
        <end position="104"/>
    </location>
</feature>
<feature type="transmembrane region" description="Helical" evidence="1">
    <location>
        <begin position="192"/>
        <end position="213"/>
    </location>
</feature>
<accession>A0A1F6DIN9</accession>
<reference evidence="3 4" key="1">
    <citation type="journal article" date="2016" name="Nat. Commun.">
        <title>Thousands of microbial genomes shed light on interconnected biogeochemical processes in an aquifer system.</title>
        <authorList>
            <person name="Anantharaman K."/>
            <person name="Brown C.T."/>
            <person name="Hug L.A."/>
            <person name="Sharon I."/>
            <person name="Castelle C.J."/>
            <person name="Probst A.J."/>
            <person name="Thomas B.C."/>
            <person name="Singh A."/>
            <person name="Wilkins M.J."/>
            <person name="Karaoz U."/>
            <person name="Brodie E.L."/>
            <person name="Williams K.H."/>
            <person name="Hubbard S.S."/>
            <person name="Banfield J.F."/>
        </authorList>
    </citation>
    <scope>NUCLEOTIDE SEQUENCE [LARGE SCALE GENOMIC DNA]</scope>
</reference>
<feature type="transmembrane region" description="Helical" evidence="1">
    <location>
        <begin position="6"/>
        <end position="28"/>
    </location>
</feature>
<sequence length="375" mass="41648">MSLLMFMFPTLFVTVIVGVVLLITSVVSKETGKKFTAGDIIVAVIHFLSLCAVALAIVQIGFAAAEKWIPDLLVDNAWRRQSMIESARYAISVLIVTAPLYFIVVRKSQKAMDSWMQKFTAGSVLLVAGIVAISTLAVLVYNFISGEIGLRLSVQLAVVLLVSGGIAAYYQLHFRENVKRIALIKKFYLVKVVGVTLVAIVAGFMVTGGPAGARAERFDDRRLSDLSNMQWQIQSYFEENRTMPAKLLDLHDATRGYALPADPRTKAAYEYRVIKESTETIDGEQRAVAEFELCATFETERTIDSGADAYAYETKSSALQYDSFLPSYYQGDLSPHWNHGIGKECFTRTIKRHQTTIAPERSELNVINAEPVYVD</sequence>
<comment type="caution">
    <text evidence="3">The sequence shown here is derived from an EMBL/GenBank/DDBJ whole genome shotgun (WGS) entry which is preliminary data.</text>
</comment>
<gene>
    <name evidence="3" type="ORF">A3C87_01460</name>
</gene>
<evidence type="ECO:0000313" key="3">
    <source>
        <dbReference type="EMBL" id="OGG61246.1"/>
    </source>
</evidence>
<dbReference type="InterPro" id="IPR043728">
    <property type="entry name" value="DUF5671"/>
</dbReference>
<feature type="domain" description="DUF5671" evidence="2">
    <location>
        <begin position="41"/>
        <end position="167"/>
    </location>
</feature>
<dbReference type="AlphaFoldDB" id="A0A1F6DIN9"/>
<feature type="transmembrane region" description="Helical" evidence="1">
    <location>
        <begin position="124"/>
        <end position="144"/>
    </location>
</feature>
<evidence type="ECO:0000313" key="4">
    <source>
        <dbReference type="Proteomes" id="UP000176511"/>
    </source>
</evidence>
<name>A0A1F6DIN9_9BACT</name>
<feature type="transmembrane region" description="Helical" evidence="1">
    <location>
        <begin position="40"/>
        <end position="66"/>
    </location>
</feature>
<dbReference type="Pfam" id="PF18920">
    <property type="entry name" value="DUF5671"/>
    <property type="match status" value="1"/>
</dbReference>
<dbReference type="EMBL" id="MFLE01000023">
    <property type="protein sequence ID" value="OGG61246.1"/>
    <property type="molecule type" value="Genomic_DNA"/>
</dbReference>
<protein>
    <recommendedName>
        <fullName evidence="2">DUF5671 domain-containing protein</fullName>
    </recommendedName>
</protein>
<organism evidence="3 4">
    <name type="scientific">Candidatus Kaiserbacteria bacterium RIFCSPHIGHO2_02_FULL_49_34</name>
    <dbReference type="NCBI Taxonomy" id="1798491"/>
    <lineage>
        <taxon>Bacteria</taxon>
        <taxon>Candidatus Kaiseribacteriota</taxon>
    </lineage>
</organism>
<evidence type="ECO:0000259" key="2">
    <source>
        <dbReference type="Pfam" id="PF18920"/>
    </source>
</evidence>
<keyword evidence="1" id="KW-0812">Transmembrane</keyword>
<evidence type="ECO:0000256" key="1">
    <source>
        <dbReference type="SAM" id="Phobius"/>
    </source>
</evidence>